<dbReference type="GO" id="GO:0009307">
    <property type="term" value="P:DNA restriction-modification system"/>
    <property type="evidence" value="ECO:0007669"/>
    <property type="project" value="UniProtKB-KW"/>
</dbReference>
<name>A0A0K8P292_PISS1</name>
<accession>A0A0K8P292</accession>
<gene>
    <name evidence="5" type="ORF">ISF6_2135</name>
</gene>
<keyword evidence="6" id="KW-1185">Reference proteome</keyword>
<keyword evidence="3" id="KW-0238">DNA-binding</keyword>
<keyword evidence="5" id="KW-0378">Hydrolase</keyword>
<proteinExistence type="inferred from homology"/>
<dbReference type="AlphaFoldDB" id="A0A0K8P292"/>
<comment type="similarity">
    <text evidence="1">Belongs to the type-I restriction system S methylase family.</text>
</comment>
<protein>
    <submittedName>
        <fullName evidence="5">Type I restriction-modification system, specificity subunit S</fullName>
        <ecNumber evidence="5">3.1.21.3</ecNumber>
    </submittedName>
</protein>
<evidence type="ECO:0000256" key="1">
    <source>
        <dbReference type="ARBA" id="ARBA00010923"/>
    </source>
</evidence>
<evidence type="ECO:0000256" key="3">
    <source>
        <dbReference type="ARBA" id="ARBA00023125"/>
    </source>
</evidence>
<dbReference type="CDD" id="cd17260">
    <property type="entry name" value="RMtype1_S_EcoEI-TRD1-CR1_like"/>
    <property type="match status" value="1"/>
</dbReference>
<dbReference type="GO" id="GO:0009035">
    <property type="term" value="F:type I site-specific deoxyribonuclease activity"/>
    <property type="evidence" value="ECO:0007669"/>
    <property type="project" value="UniProtKB-EC"/>
</dbReference>
<dbReference type="InterPro" id="IPR052021">
    <property type="entry name" value="Type-I_RS_S_subunit"/>
</dbReference>
<dbReference type="Proteomes" id="UP000037660">
    <property type="component" value="Unassembled WGS sequence"/>
</dbReference>
<dbReference type="InterPro" id="IPR000055">
    <property type="entry name" value="Restrct_endonuc_typeI_TRD"/>
</dbReference>
<evidence type="ECO:0000313" key="6">
    <source>
        <dbReference type="Proteomes" id="UP000037660"/>
    </source>
</evidence>
<dbReference type="RefSeq" id="WP_197284635.1">
    <property type="nucleotide sequence ID" value="NZ_BBYR01000033.1"/>
</dbReference>
<dbReference type="InterPro" id="IPR044946">
    <property type="entry name" value="Restrct_endonuc_typeI_TRD_sf"/>
</dbReference>
<dbReference type="GO" id="GO:0003677">
    <property type="term" value="F:DNA binding"/>
    <property type="evidence" value="ECO:0007669"/>
    <property type="project" value="UniProtKB-KW"/>
</dbReference>
<feature type="domain" description="Type I restriction modification DNA specificity" evidence="4">
    <location>
        <begin position="50"/>
        <end position="163"/>
    </location>
</feature>
<dbReference type="EMBL" id="BBYR01000033">
    <property type="protein sequence ID" value="GAP36295.1"/>
    <property type="molecule type" value="Genomic_DNA"/>
</dbReference>
<dbReference type="SUPFAM" id="SSF116734">
    <property type="entry name" value="DNA methylase specificity domain"/>
    <property type="match status" value="2"/>
</dbReference>
<organism evidence="5 6">
    <name type="scientific">Piscinibacter sakaiensis</name>
    <name type="common">Ideonella sakaiensis</name>
    <dbReference type="NCBI Taxonomy" id="1547922"/>
    <lineage>
        <taxon>Bacteria</taxon>
        <taxon>Pseudomonadati</taxon>
        <taxon>Pseudomonadota</taxon>
        <taxon>Betaproteobacteria</taxon>
        <taxon>Burkholderiales</taxon>
        <taxon>Sphaerotilaceae</taxon>
        <taxon>Piscinibacter</taxon>
    </lineage>
</organism>
<reference evidence="6" key="1">
    <citation type="submission" date="2015-07" db="EMBL/GenBank/DDBJ databases">
        <title>Discovery of a poly(ethylene terephthalate assimilation.</title>
        <authorList>
            <person name="Yoshida S."/>
            <person name="Hiraga K."/>
            <person name="Takehana T."/>
            <person name="Taniguchi I."/>
            <person name="Yamaji H."/>
            <person name="Maeda Y."/>
            <person name="Toyohara K."/>
            <person name="Miyamoto K."/>
            <person name="Kimura Y."/>
            <person name="Oda K."/>
        </authorList>
    </citation>
    <scope>NUCLEOTIDE SEQUENCE [LARGE SCALE GENOMIC DNA]</scope>
    <source>
        <strain evidence="6">NBRC 110686 / TISTR 2288 / 201-F6</strain>
    </source>
</reference>
<evidence type="ECO:0000259" key="4">
    <source>
        <dbReference type="Pfam" id="PF01420"/>
    </source>
</evidence>
<dbReference type="EC" id="3.1.21.3" evidence="5"/>
<keyword evidence="2" id="KW-0680">Restriction system</keyword>
<comment type="caution">
    <text evidence="5">The sequence shown here is derived from an EMBL/GenBank/DDBJ whole genome shotgun (WGS) entry which is preliminary data.</text>
</comment>
<reference evidence="5 6" key="2">
    <citation type="journal article" date="2016" name="Science">
        <title>A bacterium that degrades and assimilates poly(ethylene terephthalate).</title>
        <authorList>
            <person name="Yoshida S."/>
            <person name="Hiraga K."/>
            <person name="Takehana T."/>
            <person name="Taniguchi I."/>
            <person name="Yamaji H."/>
            <person name="Maeda Y."/>
            <person name="Toyohara K."/>
            <person name="Miyamoto K."/>
            <person name="Kimura Y."/>
            <person name="Oda K."/>
        </authorList>
    </citation>
    <scope>NUCLEOTIDE SEQUENCE [LARGE SCALE GENOMIC DNA]</scope>
    <source>
        <strain evidence="6">NBRC 110686 / TISTR 2288 / 201-F6</strain>
    </source>
</reference>
<dbReference type="STRING" id="1547922.ISF6_2135"/>
<evidence type="ECO:0000256" key="2">
    <source>
        <dbReference type="ARBA" id="ARBA00022747"/>
    </source>
</evidence>
<dbReference type="PANTHER" id="PTHR30408:SF13">
    <property type="entry name" value="TYPE I RESTRICTION ENZYME HINDI SPECIFICITY SUBUNIT"/>
    <property type="match status" value="1"/>
</dbReference>
<dbReference type="PANTHER" id="PTHR30408">
    <property type="entry name" value="TYPE-1 RESTRICTION ENZYME ECOKI SPECIFICITY PROTEIN"/>
    <property type="match status" value="1"/>
</dbReference>
<sequence>MIDYRGKTPEKTDFGIPLITAKVIKGGRIEAPTEFIAVDAYDAWMRRGIPRAGDVVLTTEAPLGEVAQLGSERVALAQRVVTLRGKAGVLNNTFLRYLLQTEAVQSQLAARATGTTVLGIKQSELRKVEIPLPPIDLQRSSATLLANLDDRIALLRETNATLEAIAQALFKSWFVDFDPVRAKSQGLAPSGMDEATATLFPDGFEDSSLGQVPRGWRAPTLAEAFEINPSRGLRKGAEAKYLEMAGVPTAGHCADSISVRAFGSGTKFRNGDTLLARITPCLENGKTAFVDFLVEAEVGWGSTEFIVLRPKAPLPEYLAYLLCRHAPFREFAERSMSGTSGRQRVQNDVLATYRLAVPPAAVAEAFGALVNPLQQAIASNHARAATLGALRDGLLPRLISGQLRLPEAMAEAEEAL</sequence>
<dbReference type="Pfam" id="PF01420">
    <property type="entry name" value="Methylase_S"/>
    <property type="match status" value="1"/>
</dbReference>
<dbReference type="Gene3D" id="3.90.220.20">
    <property type="entry name" value="DNA methylase specificity domains"/>
    <property type="match status" value="2"/>
</dbReference>
<evidence type="ECO:0000313" key="5">
    <source>
        <dbReference type="EMBL" id="GAP36295.1"/>
    </source>
</evidence>